<proteinExistence type="inferred from homology"/>
<dbReference type="InterPro" id="IPR015421">
    <property type="entry name" value="PyrdxlP-dep_Trfase_major"/>
</dbReference>
<evidence type="ECO:0000256" key="4">
    <source>
        <dbReference type="ARBA" id="ARBA00022576"/>
    </source>
</evidence>
<evidence type="ECO:0000313" key="9">
    <source>
        <dbReference type="EMBL" id="OSJ30714.1"/>
    </source>
</evidence>
<dbReference type="GO" id="GO:0008483">
    <property type="term" value="F:transaminase activity"/>
    <property type="evidence" value="ECO:0007669"/>
    <property type="project" value="UniProtKB-KW"/>
</dbReference>
<dbReference type="Proteomes" id="UP000193553">
    <property type="component" value="Unassembled WGS sequence"/>
</dbReference>
<comment type="caution">
    <text evidence="8">The sequence shown here is derived from an EMBL/GenBank/DDBJ whole genome shotgun (WGS) entry which is preliminary data.</text>
</comment>
<evidence type="ECO:0000256" key="2">
    <source>
        <dbReference type="ARBA" id="ARBA00007441"/>
    </source>
</evidence>
<dbReference type="EMBL" id="NAFK01000152">
    <property type="protein sequence ID" value="OSJ30714.1"/>
    <property type="molecule type" value="Genomic_DNA"/>
</dbReference>
<dbReference type="CDD" id="cd00609">
    <property type="entry name" value="AAT_like"/>
    <property type="match status" value="1"/>
</dbReference>
<dbReference type="InterPro" id="IPR015422">
    <property type="entry name" value="PyrdxlP-dep_Trfase_small"/>
</dbReference>
<dbReference type="SUPFAM" id="SSF53383">
    <property type="entry name" value="PLP-dependent transferases"/>
    <property type="match status" value="1"/>
</dbReference>
<reference evidence="10 11" key="1">
    <citation type="submission" date="2017-03" db="EMBL/GenBank/DDBJ databases">
        <title>Whole genome sequences of fourteen strains of Bradyrhizobium canariense and one strain of Bradyrhizobium japonicum isolated from Lupinus (Papilionoideae: Genisteae) species in Algeria.</title>
        <authorList>
            <person name="Crovadore J."/>
            <person name="Chekireb D."/>
            <person name="Brachmann A."/>
            <person name="Chablais R."/>
            <person name="Cochard B."/>
            <person name="Lefort F."/>
        </authorList>
    </citation>
    <scope>NUCLEOTIDE SEQUENCE [LARGE SCALE GENOMIC DNA]</scope>
    <source>
        <strain evidence="8 10">UBMA195</strain>
        <strain evidence="9 11">UBMAN05</strain>
    </source>
</reference>
<dbReference type="AlphaFoldDB" id="A0A1X3FKQ3"/>
<accession>A0A1X3FKQ3</accession>
<sequence length="410" mass="44390">MTSSFDFAPLFPAGLPAPSARWTGLAKYSFVGGNNDSEQVPLDDLIEAANLALQREGRSLATYGLAHGPQGYLPLREFLVAKLKRDAGINCTVDDLLIVSGSLQALDLVNATLLTRGDTVIFEQDSYQGSLTRLARLGVNVIGIPLDNDGMRMDVLATTLADLKGRGIRPKYIYTIPTVQNPTGSIMPEGRRTELLRLSADYGVPVFEDDCYADLVWSGQRPPAIHAMSPNGGVIHIGSFSKSIAPALRVGFIVAPWDVMSRMLALKTDAGSGALEQMVLAAYCKPHFSTHVPALTKALRTKLDTLMEAVNEQFGTAAEFEEPKGGIFLWVKLPDQVDTLKLYQAALAAGVSINPGPEWSTDKNHSRSRLRLCFASPSHQQIREGVAVLAEVCRKEFGVPARSANVENRA</sequence>
<keyword evidence="11" id="KW-1185">Reference proteome</keyword>
<evidence type="ECO:0000256" key="1">
    <source>
        <dbReference type="ARBA" id="ARBA00001933"/>
    </source>
</evidence>
<dbReference type="Pfam" id="PF00155">
    <property type="entry name" value="Aminotran_1_2"/>
    <property type="match status" value="1"/>
</dbReference>
<dbReference type="Gene3D" id="3.40.640.10">
    <property type="entry name" value="Type I PLP-dependent aspartate aminotransferase-like (Major domain)"/>
    <property type="match status" value="1"/>
</dbReference>
<evidence type="ECO:0000256" key="5">
    <source>
        <dbReference type="ARBA" id="ARBA00022679"/>
    </source>
</evidence>
<evidence type="ECO:0000313" key="11">
    <source>
        <dbReference type="Proteomes" id="UP000193884"/>
    </source>
</evidence>
<evidence type="ECO:0000313" key="8">
    <source>
        <dbReference type="EMBL" id="OSJ09131.1"/>
    </source>
</evidence>
<dbReference type="InterPro" id="IPR050859">
    <property type="entry name" value="Class-I_PLP-dep_aminotransf"/>
</dbReference>
<keyword evidence="4 8" id="KW-0032">Aminotransferase</keyword>
<gene>
    <name evidence="9" type="ORF">BST63_11595</name>
    <name evidence="8" type="ORF">BSZ18_18530</name>
</gene>
<keyword evidence="5 8" id="KW-0808">Transferase</keyword>
<dbReference type="InterPro" id="IPR015424">
    <property type="entry name" value="PyrdxlP-dep_Trfase"/>
</dbReference>
<evidence type="ECO:0000313" key="10">
    <source>
        <dbReference type="Proteomes" id="UP000193553"/>
    </source>
</evidence>
<evidence type="ECO:0000256" key="3">
    <source>
        <dbReference type="ARBA" id="ARBA00011738"/>
    </source>
</evidence>
<dbReference type="Gene3D" id="3.90.1150.10">
    <property type="entry name" value="Aspartate Aminotransferase, domain 1"/>
    <property type="match status" value="1"/>
</dbReference>
<comment type="cofactor">
    <cofactor evidence="1">
        <name>pyridoxal 5'-phosphate</name>
        <dbReference type="ChEBI" id="CHEBI:597326"/>
    </cofactor>
</comment>
<evidence type="ECO:0000256" key="6">
    <source>
        <dbReference type="ARBA" id="ARBA00022898"/>
    </source>
</evidence>
<feature type="domain" description="Aminotransferase class I/classII large" evidence="7">
    <location>
        <begin position="36"/>
        <end position="388"/>
    </location>
</feature>
<dbReference type="OrthoDB" id="9804020at2"/>
<dbReference type="PANTHER" id="PTHR42790">
    <property type="entry name" value="AMINOTRANSFERASE"/>
    <property type="match status" value="1"/>
</dbReference>
<dbReference type="GO" id="GO:0030170">
    <property type="term" value="F:pyridoxal phosphate binding"/>
    <property type="evidence" value="ECO:0007669"/>
    <property type="project" value="InterPro"/>
</dbReference>
<dbReference type="PANTHER" id="PTHR42790:SF19">
    <property type="entry name" value="KYNURENINE_ALPHA-AMINOADIPATE AMINOTRANSFERASE, MITOCHONDRIAL"/>
    <property type="match status" value="1"/>
</dbReference>
<evidence type="ECO:0000259" key="7">
    <source>
        <dbReference type="Pfam" id="PF00155"/>
    </source>
</evidence>
<organism evidence="8 10">
    <name type="scientific">Bradyrhizobium canariense</name>
    <dbReference type="NCBI Taxonomy" id="255045"/>
    <lineage>
        <taxon>Bacteria</taxon>
        <taxon>Pseudomonadati</taxon>
        <taxon>Pseudomonadota</taxon>
        <taxon>Alphaproteobacteria</taxon>
        <taxon>Hyphomicrobiales</taxon>
        <taxon>Nitrobacteraceae</taxon>
        <taxon>Bradyrhizobium</taxon>
    </lineage>
</organism>
<dbReference type="STRING" id="255045.SAMN05444158_6972"/>
<comment type="similarity">
    <text evidence="2">Belongs to the class-I pyridoxal-phosphate-dependent aminotransferase family.</text>
</comment>
<name>A0A1X3FKQ3_9BRAD</name>
<keyword evidence="6" id="KW-0663">Pyridoxal phosphate</keyword>
<protein>
    <submittedName>
        <fullName evidence="8">Aminotransferase</fullName>
    </submittedName>
</protein>
<dbReference type="RefSeq" id="WP_018456225.1">
    <property type="nucleotide sequence ID" value="NZ_NAEX01000186.1"/>
</dbReference>
<dbReference type="GO" id="GO:1901605">
    <property type="term" value="P:alpha-amino acid metabolic process"/>
    <property type="evidence" value="ECO:0007669"/>
    <property type="project" value="TreeGrafter"/>
</dbReference>
<dbReference type="Proteomes" id="UP000193884">
    <property type="component" value="Unassembled WGS sequence"/>
</dbReference>
<comment type="subunit">
    <text evidence="3">Homodimer.</text>
</comment>
<dbReference type="InterPro" id="IPR004839">
    <property type="entry name" value="Aminotransferase_I/II_large"/>
</dbReference>
<dbReference type="FunFam" id="3.40.640.10:FF:000053">
    <property type="entry name" value="Aminotransferase, class I"/>
    <property type="match status" value="1"/>
</dbReference>
<dbReference type="EMBL" id="NAFI01000174">
    <property type="protein sequence ID" value="OSJ09131.1"/>
    <property type="molecule type" value="Genomic_DNA"/>
</dbReference>